<keyword evidence="3" id="KW-1185">Reference proteome</keyword>
<evidence type="ECO:0000313" key="2">
    <source>
        <dbReference type="EMBL" id="PAU48484.1"/>
    </source>
</evidence>
<protein>
    <recommendedName>
        <fullName evidence="1">STAS domain-containing protein</fullName>
    </recommendedName>
</protein>
<evidence type="ECO:0000313" key="3">
    <source>
        <dbReference type="Proteomes" id="UP000218944"/>
    </source>
</evidence>
<proteinExistence type="predicted"/>
<dbReference type="Proteomes" id="UP000218944">
    <property type="component" value="Unassembled WGS sequence"/>
</dbReference>
<feature type="domain" description="STAS" evidence="1">
    <location>
        <begin position="205"/>
        <end position="282"/>
    </location>
</feature>
<dbReference type="Gene3D" id="3.30.750.24">
    <property type="entry name" value="STAS domain"/>
    <property type="match status" value="1"/>
</dbReference>
<dbReference type="InterPro" id="IPR025847">
    <property type="entry name" value="MEDS_domain"/>
</dbReference>
<dbReference type="EMBL" id="NSJV01000247">
    <property type="protein sequence ID" value="PAU48484.1"/>
    <property type="molecule type" value="Genomic_DNA"/>
</dbReference>
<dbReference type="Pfam" id="PF14417">
    <property type="entry name" value="MEDS"/>
    <property type="match status" value="1"/>
</dbReference>
<dbReference type="InterPro" id="IPR002645">
    <property type="entry name" value="STAS_dom"/>
</dbReference>
<accession>A0A2A2DAD7</accession>
<reference evidence="2 3" key="1">
    <citation type="submission" date="2017-08" db="EMBL/GenBank/DDBJ databases">
        <title>Genome sequence of Streptomyces albireticuli NRRL B-1670.</title>
        <authorList>
            <person name="Graham D.E."/>
            <person name="Mahan K.M."/>
            <person name="Klingeman D.M."/>
            <person name="Hettich R.L."/>
            <person name="Parry R.J."/>
            <person name="Spain J.C."/>
        </authorList>
    </citation>
    <scope>NUCLEOTIDE SEQUENCE [LARGE SCALE GENOMIC DNA]</scope>
    <source>
        <strain evidence="2 3">NRRL B-1670</strain>
    </source>
</reference>
<sequence>MVPPHGVHRRVHVGDLRPGDHACLLFASDEERTSILRGFVLGGLDAEHKILYLAGADGPPGPQALLEQCRLAGLPGGLAGQLEVLGPAELGSGQGELDPAALLGRLRDAADRSRSEGYRALRVTGDLCAVLRDGPDLSRLLRYETLLATEFSSGRTLAVCQYDIRRCDPTALDAFTSAHLRSVEVDPLVRTAELTVVRTYSPPGLRIEGVVDADSHRRVRDALRSVASVRGDVRLEMSRVEFLDLAGLRLLMTFARARAARHCTVELTGLPPHLLHVITLIGWDRTPGLRLGAAHAC</sequence>
<dbReference type="InterPro" id="IPR036513">
    <property type="entry name" value="STAS_dom_sf"/>
</dbReference>
<organism evidence="2 3">
    <name type="scientific">Streptomyces albireticuli</name>
    <dbReference type="NCBI Taxonomy" id="1940"/>
    <lineage>
        <taxon>Bacteria</taxon>
        <taxon>Bacillati</taxon>
        <taxon>Actinomycetota</taxon>
        <taxon>Actinomycetes</taxon>
        <taxon>Kitasatosporales</taxon>
        <taxon>Streptomycetaceae</taxon>
        <taxon>Streptomyces</taxon>
    </lineage>
</organism>
<name>A0A2A2DAD7_9ACTN</name>
<dbReference type="InterPro" id="IPR058548">
    <property type="entry name" value="MlaB-like_STAS"/>
</dbReference>
<dbReference type="SUPFAM" id="SSF52091">
    <property type="entry name" value="SpoIIaa-like"/>
    <property type="match status" value="1"/>
</dbReference>
<dbReference type="RefSeq" id="WP_095581152.1">
    <property type="nucleotide sequence ID" value="NZ_JAJQQQ010000003.1"/>
</dbReference>
<comment type="caution">
    <text evidence="2">The sequence shown here is derived from an EMBL/GenBank/DDBJ whole genome shotgun (WGS) entry which is preliminary data.</text>
</comment>
<gene>
    <name evidence="2" type="ORF">CK936_13180</name>
</gene>
<evidence type="ECO:0000259" key="1">
    <source>
        <dbReference type="PROSITE" id="PS50801"/>
    </source>
</evidence>
<dbReference type="Pfam" id="PF13466">
    <property type="entry name" value="STAS_2"/>
    <property type="match status" value="1"/>
</dbReference>
<dbReference type="CDD" id="cd07043">
    <property type="entry name" value="STAS_anti-anti-sigma_factors"/>
    <property type="match status" value="1"/>
</dbReference>
<dbReference type="AlphaFoldDB" id="A0A2A2DAD7"/>
<dbReference type="PROSITE" id="PS50801">
    <property type="entry name" value="STAS"/>
    <property type="match status" value="1"/>
</dbReference>